<evidence type="ECO:0000259" key="1">
    <source>
        <dbReference type="Pfam" id="PF04986"/>
    </source>
</evidence>
<dbReference type="InterPro" id="IPR007069">
    <property type="entry name" value="Transposase_32"/>
</dbReference>
<accession>A0A1W1H7L7</accession>
<dbReference type="AlphaFoldDB" id="A0A1W1H7L7"/>
<protein>
    <recommendedName>
        <fullName evidence="1">Transposase IS801/IS1294 domain-containing protein</fullName>
    </recommendedName>
</protein>
<feature type="domain" description="Transposase IS801/IS1294" evidence="1">
    <location>
        <begin position="93"/>
        <end position="155"/>
    </location>
</feature>
<dbReference type="GO" id="GO:0006313">
    <property type="term" value="P:DNA transposition"/>
    <property type="evidence" value="ECO:0007669"/>
    <property type="project" value="InterPro"/>
</dbReference>
<sequence length="197" mass="22091">MLHNKALQGTLRTGAVPAKAVGGTPELAVVPYFHCVFTLPNRIFPFCLFNQKVVYDLLFRSVADTLLAFGHEPKWAGGKIGFSWCFTPGVSSPVHPHIHCVIPGGAYDEATGEWIHHKYERNNFLYPVKALSRVFRGKFISGLEDAFCRGELNFPEELASMDGCGNILNGDAEEFIEIRRERQQNYVRKTVEVMNSS</sequence>
<keyword evidence="3" id="KW-1185">Reference proteome</keyword>
<reference evidence="2 3" key="1">
    <citation type="submission" date="2017-03" db="EMBL/GenBank/DDBJ databases">
        <authorList>
            <person name="Afonso C.L."/>
            <person name="Miller P.J."/>
            <person name="Scott M.A."/>
            <person name="Spackman E."/>
            <person name="Goraichik I."/>
            <person name="Dimitrov K.M."/>
            <person name="Suarez D.L."/>
            <person name="Swayne D.E."/>
        </authorList>
    </citation>
    <scope>NUCLEOTIDE SEQUENCE [LARGE SCALE GENOMIC DNA]</scope>
    <source>
        <strain evidence="2">PRJEB14757</strain>
    </source>
</reference>
<evidence type="ECO:0000313" key="2">
    <source>
        <dbReference type="EMBL" id="SLM28480.1"/>
    </source>
</evidence>
<dbReference type="Proteomes" id="UP000191931">
    <property type="component" value="Unassembled WGS sequence"/>
</dbReference>
<dbReference type="OrthoDB" id="9793553at2"/>
<proteinExistence type="predicted"/>
<organism evidence="2 3">
    <name type="scientific">Desulfamplus magnetovallimortis</name>
    <dbReference type="NCBI Taxonomy" id="1246637"/>
    <lineage>
        <taxon>Bacteria</taxon>
        <taxon>Pseudomonadati</taxon>
        <taxon>Thermodesulfobacteriota</taxon>
        <taxon>Desulfobacteria</taxon>
        <taxon>Desulfobacterales</taxon>
        <taxon>Desulfobacteraceae</taxon>
        <taxon>Desulfamplus</taxon>
    </lineage>
</organism>
<dbReference type="Pfam" id="PF04986">
    <property type="entry name" value="Y2_Tnp"/>
    <property type="match status" value="1"/>
</dbReference>
<evidence type="ECO:0000313" key="3">
    <source>
        <dbReference type="Proteomes" id="UP000191931"/>
    </source>
</evidence>
<dbReference type="GO" id="GO:0003677">
    <property type="term" value="F:DNA binding"/>
    <property type="evidence" value="ECO:0007669"/>
    <property type="project" value="InterPro"/>
</dbReference>
<dbReference type="EMBL" id="FWEV01000044">
    <property type="protein sequence ID" value="SLM28480.1"/>
    <property type="molecule type" value="Genomic_DNA"/>
</dbReference>
<dbReference type="PANTHER" id="PTHR37023:SF1">
    <property type="entry name" value="ISSOD25 TRANSPOSASE TNPA_ISSOD25"/>
    <property type="match status" value="1"/>
</dbReference>
<name>A0A1W1H7L7_9BACT</name>
<dbReference type="PANTHER" id="PTHR37023">
    <property type="entry name" value="TRANSPOSASE"/>
    <property type="match status" value="1"/>
</dbReference>
<dbReference type="GO" id="GO:0004803">
    <property type="term" value="F:transposase activity"/>
    <property type="evidence" value="ECO:0007669"/>
    <property type="project" value="InterPro"/>
</dbReference>
<gene>
    <name evidence="2" type="ORF">MTBBW1_1380027</name>
</gene>
<dbReference type="STRING" id="1246637.MTBBW1_1380027"/>